<dbReference type="Pfam" id="PF04049">
    <property type="entry name" value="ANAPC8"/>
    <property type="match status" value="1"/>
</dbReference>
<keyword evidence="5 7" id="KW-0802">TPR repeat</keyword>
<dbReference type="PANTHER" id="PTHR12558:SF10">
    <property type="entry name" value="CELL DIVISION CYCLE PROTEIN 23 HOMOLOG"/>
    <property type="match status" value="1"/>
</dbReference>
<evidence type="ECO:0000256" key="5">
    <source>
        <dbReference type="ARBA" id="ARBA00022803"/>
    </source>
</evidence>
<evidence type="ECO:0000256" key="4">
    <source>
        <dbReference type="ARBA" id="ARBA00022786"/>
    </source>
</evidence>
<protein>
    <recommendedName>
        <fullName evidence="8">Cdc23 domain-containing protein</fullName>
    </recommendedName>
</protein>
<dbReference type="Gene3D" id="1.25.40.10">
    <property type="entry name" value="Tetratricopeptide repeat domain"/>
    <property type="match status" value="3"/>
</dbReference>
<dbReference type="SMART" id="SM00028">
    <property type="entry name" value="TPR"/>
    <property type="match status" value="6"/>
</dbReference>
<reference evidence="9" key="1">
    <citation type="journal article" date="2014" name="Genome Announc.">
        <title>De novo whole-genome sequence and genome annotation of Lichtheimia ramosa.</title>
        <authorList>
            <person name="Linde J."/>
            <person name="Schwartze V."/>
            <person name="Binder U."/>
            <person name="Lass-Florl C."/>
            <person name="Voigt K."/>
            <person name="Horn F."/>
        </authorList>
    </citation>
    <scope>NUCLEOTIDE SEQUENCE</scope>
    <source>
        <strain evidence="9">JMRC FSU:6197</strain>
    </source>
</reference>
<dbReference type="GO" id="GO:0016567">
    <property type="term" value="P:protein ubiquitination"/>
    <property type="evidence" value="ECO:0007669"/>
    <property type="project" value="EnsemblFungi"/>
</dbReference>
<keyword evidence="4" id="KW-0833">Ubl conjugation pathway</keyword>
<dbReference type="GO" id="GO:0031145">
    <property type="term" value="P:anaphase-promoting complex-dependent catabolic process"/>
    <property type="evidence" value="ECO:0007669"/>
    <property type="project" value="EnsemblFungi"/>
</dbReference>
<proteinExistence type="predicted"/>
<dbReference type="InterPro" id="IPR007192">
    <property type="entry name" value="APC8"/>
</dbReference>
<feature type="domain" description="Cdc23" evidence="8">
    <location>
        <begin position="11"/>
        <end position="273"/>
    </location>
</feature>
<evidence type="ECO:0000256" key="6">
    <source>
        <dbReference type="ARBA" id="ARBA00023306"/>
    </source>
</evidence>
<evidence type="ECO:0000256" key="3">
    <source>
        <dbReference type="ARBA" id="ARBA00022776"/>
    </source>
</evidence>
<name>A0A077WL99_9FUNG</name>
<sequence>MQRSDSEIIRFKTHLQQALLICSDRCLYISSKWAAEILDGIDDRQLNQDSNYTQNADNAASIATYSTEYESSLPALTEKEYNKYQYAKALFQMRQYDNVAFILSNYTHPKLVFLKLYAKYLAGEKRKEEHTQDILGASETSLAENTELNSLYEELHDLHDKKSLDAFGLYLYGIVLRKCKLDKLAASALLESVRQYEYNWSAWMELGSLATTRKNFLDLQTTLAKQMKDSIMKDLFLARLALEMHLPSDTFWELMRPLAGCFPNSIYIKSQLAAACYDMFDYNEAEALFDEMRKEQPYRIEDMDIYSNLLYLQDSRHKLSLLAHDCVRIDRYRPETCCIVANYYSITREIAESVEYFKRALKLDRNYHLAWTLLGHDYIEMKNTNAAIECYRRAINVNSRDYRAWYGLGQAYEILSLPYYATYYYKKATELRPYDARMWKALGACYAILQEDQDAAGCYTRAAECDNEGKHGILIQLARVFDKMGKKAMASQYFKRAFEKYQEVGHYKEEVAEAALFLARENAMLCKWEEAEKYAKVAQDYKYPYYDDSKSLLDEIRIKQASM</sequence>
<dbReference type="EMBL" id="LK023325">
    <property type="protein sequence ID" value="CDS08466.1"/>
    <property type="molecule type" value="Genomic_DNA"/>
</dbReference>
<keyword evidence="3" id="KW-0498">Mitosis</keyword>
<keyword evidence="2" id="KW-0677">Repeat</keyword>
<dbReference type="GO" id="GO:0045842">
    <property type="term" value="P:positive regulation of mitotic metaphase/anaphase transition"/>
    <property type="evidence" value="ECO:0007669"/>
    <property type="project" value="TreeGrafter"/>
</dbReference>
<feature type="repeat" description="TPR" evidence="7">
    <location>
        <begin position="368"/>
        <end position="401"/>
    </location>
</feature>
<dbReference type="Pfam" id="PF13414">
    <property type="entry name" value="TPR_11"/>
    <property type="match status" value="1"/>
</dbReference>
<organism evidence="9">
    <name type="scientific">Lichtheimia ramosa</name>
    <dbReference type="NCBI Taxonomy" id="688394"/>
    <lineage>
        <taxon>Eukaryota</taxon>
        <taxon>Fungi</taxon>
        <taxon>Fungi incertae sedis</taxon>
        <taxon>Mucoromycota</taxon>
        <taxon>Mucoromycotina</taxon>
        <taxon>Mucoromycetes</taxon>
        <taxon>Mucorales</taxon>
        <taxon>Lichtheimiaceae</taxon>
        <taxon>Lichtheimia</taxon>
    </lineage>
</organism>
<dbReference type="GO" id="GO:0030332">
    <property type="term" value="F:cyclin binding"/>
    <property type="evidence" value="ECO:0007669"/>
    <property type="project" value="EnsemblFungi"/>
</dbReference>
<accession>A0A077WL99</accession>
<dbReference type="PANTHER" id="PTHR12558">
    <property type="entry name" value="CELL DIVISION CYCLE 16,23,27"/>
    <property type="match status" value="1"/>
</dbReference>
<dbReference type="GO" id="GO:0005680">
    <property type="term" value="C:anaphase-promoting complex"/>
    <property type="evidence" value="ECO:0007669"/>
    <property type="project" value="EnsemblFungi"/>
</dbReference>
<keyword evidence="6" id="KW-0131">Cell cycle</keyword>
<dbReference type="AlphaFoldDB" id="A0A077WL99"/>
<evidence type="ECO:0000256" key="7">
    <source>
        <dbReference type="PROSITE-ProRule" id="PRU00339"/>
    </source>
</evidence>
<evidence type="ECO:0000313" key="9">
    <source>
        <dbReference type="EMBL" id="CDS08466.1"/>
    </source>
</evidence>
<dbReference type="GO" id="GO:0061630">
    <property type="term" value="F:ubiquitin protein ligase activity"/>
    <property type="evidence" value="ECO:0007669"/>
    <property type="project" value="EnsemblFungi"/>
</dbReference>
<evidence type="ECO:0000256" key="2">
    <source>
        <dbReference type="ARBA" id="ARBA00022737"/>
    </source>
</evidence>
<dbReference type="PROSITE" id="PS50005">
    <property type="entry name" value="TPR"/>
    <property type="match status" value="2"/>
</dbReference>
<dbReference type="GO" id="GO:0051301">
    <property type="term" value="P:cell division"/>
    <property type="evidence" value="ECO:0007669"/>
    <property type="project" value="UniProtKB-KW"/>
</dbReference>
<dbReference type="Pfam" id="PF13181">
    <property type="entry name" value="TPR_8"/>
    <property type="match status" value="2"/>
</dbReference>
<dbReference type="InterPro" id="IPR011990">
    <property type="entry name" value="TPR-like_helical_dom_sf"/>
</dbReference>
<dbReference type="SUPFAM" id="SSF48452">
    <property type="entry name" value="TPR-like"/>
    <property type="match status" value="1"/>
</dbReference>
<keyword evidence="1" id="KW-0132">Cell division</keyword>
<evidence type="ECO:0000259" key="8">
    <source>
        <dbReference type="Pfam" id="PF04049"/>
    </source>
</evidence>
<gene>
    <name evidence="9" type="ORF">LRAMOSA09828</name>
</gene>
<feature type="repeat" description="TPR" evidence="7">
    <location>
        <begin position="402"/>
        <end position="435"/>
    </location>
</feature>
<evidence type="ECO:0000256" key="1">
    <source>
        <dbReference type="ARBA" id="ARBA00022618"/>
    </source>
</evidence>
<dbReference type="InterPro" id="IPR019734">
    <property type="entry name" value="TPR_rpt"/>
</dbReference>
<dbReference type="OrthoDB" id="10262026at2759"/>